<dbReference type="PANTHER" id="PTHR39186">
    <property type="entry name" value="DUF2071 FAMILY PROTEIN"/>
    <property type="match status" value="1"/>
</dbReference>
<accession>A0A1S1PT17</accession>
<dbReference type="OrthoDB" id="150993at2"/>
<dbReference type="Proteomes" id="UP000179769">
    <property type="component" value="Unassembled WGS sequence"/>
</dbReference>
<evidence type="ECO:0000313" key="2">
    <source>
        <dbReference type="Proteomes" id="UP000179769"/>
    </source>
</evidence>
<dbReference type="InterPro" id="IPR023375">
    <property type="entry name" value="ADC_dom_sf"/>
</dbReference>
<dbReference type="AlphaFoldDB" id="A0A1S1PT17"/>
<dbReference type="InterPro" id="IPR018644">
    <property type="entry name" value="DUF2071"/>
</dbReference>
<comment type="caution">
    <text evidence="1">The sequence shown here is derived from an EMBL/GenBank/DDBJ whole genome shotgun (WGS) entry which is preliminary data.</text>
</comment>
<dbReference type="Pfam" id="PF09844">
    <property type="entry name" value="DUF2071"/>
    <property type="match status" value="1"/>
</dbReference>
<dbReference type="RefSeq" id="WP_071065635.1">
    <property type="nucleotide sequence ID" value="NZ_MAXA01000235.1"/>
</dbReference>
<dbReference type="SUPFAM" id="SSF160104">
    <property type="entry name" value="Acetoacetate decarboxylase-like"/>
    <property type="match status" value="1"/>
</dbReference>
<dbReference type="EMBL" id="MAXA01000235">
    <property type="protein sequence ID" value="OHV24457.1"/>
    <property type="molecule type" value="Genomic_DNA"/>
</dbReference>
<organism evidence="1 2">
    <name type="scientific">Parafrankia soli</name>
    <dbReference type="NCBI Taxonomy" id="2599596"/>
    <lineage>
        <taxon>Bacteria</taxon>
        <taxon>Bacillati</taxon>
        <taxon>Actinomycetota</taxon>
        <taxon>Actinomycetes</taxon>
        <taxon>Frankiales</taxon>
        <taxon>Frankiaceae</taxon>
        <taxon>Parafrankia</taxon>
    </lineage>
</organism>
<gene>
    <name evidence="1" type="ORF">BBK14_06355</name>
</gene>
<proteinExistence type="predicted"/>
<evidence type="ECO:0000313" key="1">
    <source>
        <dbReference type="EMBL" id="OHV24457.1"/>
    </source>
</evidence>
<keyword evidence="2" id="KW-1185">Reference proteome</keyword>
<dbReference type="PANTHER" id="PTHR39186:SF1">
    <property type="entry name" value="DUF2071 DOMAIN-CONTAINING PROTEIN"/>
    <property type="match status" value="1"/>
</dbReference>
<sequence>MCPDHPGLPDGRDWSDRPVVEPSCPFTVDRPTMTQRWERLTFVHWPVDPEAVGRLLPPELAADTYDDRAWVSLVPFYMRVATPGGRAVPWASHFCETNVRTYVVDRRGRRGIWFFSLEAARLGAVLVARNGFRLPYLWASMTLTETGGPSGGLSGGPGEIRYECRRRWPGPRGTSSRVRIRIGPRYQPGELGPLDHFLTARWIVFSSTGSSHRAVRAHHEPWPLWRAHPEEIDDGLVRATGLLPLPGEPLAHYSPGVDVRIGRPER</sequence>
<reference evidence="2" key="1">
    <citation type="submission" date="2016-07" db="EMBL/GenBank/DDBJ databases">
        <title>Frankia sp. NRRL B-16219 Genome sequencing.</title>
        <authorList>
            <person name="Ghodhbane-Gtari F."/>
            <person name="Swanson E."/>
            <person name="Gueddou A."/>
            <person name="Louati M."/>
            <person name="Nouioui I."/>
            <person name="Hezbri K."/>
            <person name="Abebe-Akele F."/>
            <person name="Simpson S."/>
            <person name="Morris K."/>
            <person name="Thomas K."/>
            <person name="Gtari M."/>
            <person name="Tisa L.S."/>
        </authorList>
    </citation>
    <scope>NUCLEOTIDE SEQUENCE [LARGE SCALE GENOMIC DNA]</scope>
    <source>
        <strain evidence="2">NRRL B-16219</strain>
    </source>
</reference>
<protein>
    <recommendedName>
        <fullName evidence="3">DUF2071 domain-containing protein</fullName>
    </recommendedName>
</protein>
<evidence type="ECO:0008006" key="3">
    <source>
        <dbReference type="Google" id="ProtNLM"/>
    </source>
</evidence>
<name>A0A1S1PT17_9ACTN</name>